<name>A0A5C3MLY9_9AGAM</name>
<dbReference type="AlphaFoldDB" id="A0A5C3MLY9"/>
<evidence type="ECO:0000256" key="1">
    <source>
        <dbReference type="SAM" id="MobiDB-lite"/>
    </source>
</evidence>
<dbReference type="OrthoDB" id="21330at2759"/>
<evidence type="ECO:0000313" key="2">
    <source>
        <dbReference type="EMBL" id="TFK46429.1"/>
    </source>
</evidence>
<feature type="region of interest" description="Disordered" evidence="1">
    <location>
        <begin position="107"/>
        <end position="130"/>
    </location>
</feature>
<gene>
    <name evidence="2" type="ORF">OE88DRAFT_1667824</name>
</gene>
<feature type="compositionally biased region" description="Pro residues" evidence="1">
    <location>
        <begin position="109"/>
        <end position="118"/>
    </location>
</feature>
<sequence>MQVFRSASRLPFQPCSRQWTSLRYRSTAPSLPTNTANANTSRPVPWFIDREAERAYDLRPNPPHMPSKGAHTDVPRVPEDAPEPVKFLHEHLARSPHIVATELLVTRPPEIPSGPPLPDQAIKGKRRRRGARYSGEGVQLPWGGLWDWYVFAVVKEGTERRGAVEAVVRLVRRTLCSMRPPLHLPPQNRRKVDTTWSMVDGGYFAVHILSKADKEKYFTRMDEW</sequence>
<accession>A0A5C3MLY9</accession>
<proteinExistence type="predicted"/>
<evidence type="ECO:0000313" key="3">
    <source>
        <dbReference type="Proteomes" id="UP000305948"/>
    </source>
</evidence>
<keyword evidence="3" id="KW-1185">Reference proteome</keyword>
<dbReference type="Proteomes" id="UP000305948">
    <property type="component" value="Unassembled WGS sequence"/>
</dbReference>
<protein>
    <submittedName>
        <fullName evidence="2">Uncharacterized protein</fullName>
    </submittedName>
</protein>
<dbReference type="EMBL" id="ML213530">
    <property type="protein sequence ID" value="TFK46429.1"/>
    <property type="molecule type" value="Genomic_DNA"/>
</dbReference>
<reference evidence="2 3" key="1">
    <citation type="journal article" date="2019" name="Nat. Ecol. Evol.">
        <title>Megaphylogeny resolves global patterns of mushroom evolution.</title>
        <authorList>
            <person name="Varga T."/>
            <person name="Krizsan K."/>
            <person name="Foldi C."/>
            <person name="Dima B."/>
            <person name="Sanchez-Garcia M."/>
            <person name="Sanchez-Ramirez S."/>
            <person name="Szollosi G.J."/>
            <person name="Szarkandi J.G."/>
            <person name="Papp V."/>
            <person name="Albert L."/>
            <person name="Andreopoulos W."/>
            <person name="Angelini C."/>
            <person name="Antonin V."/>
            <person name="Barry K.W."/>
            <person name="Bougher N.L."/>
            <person name="Buchanan P."/>
            <person name="Buyck B."/>
            <person name="Bense V."/>
            <person name="Catcheside P."/>
            <person name="Chovatia M."/>
            <person name="Cooper J."/>
            <person name="Damon W."/>
            <person name="Desjardin D."/>
            <person name="Finy P."/>
            <person name="Geml J."/>
            <person name="Haridas S."/>
            <person name="Hughes K."/>
            <person name="Justo A."/>
            <person name="Karasinski D."/>
            <person name="Kautmanova I."/>
            <person name="Kiss B."/>
            <person name="Kocsube S."/>
            <person name="Kotiranta H."/>
            <person name="LaButti K.M."/>
            <person name="Lechner B.E."/>
            <person name="Liimatainen K."/>
            <person name="Lipzen A."/>
            <person name="Lukacs Z."/>
            <person name="Mihaltcheva S."/>
            <person name="Morgado L.N."/>
            <person name="Niskanen T."/>
            <person name="Noordeloos M.E."/>
            <person name="Ohm R.A."/>
            <person name="Ortiz-Santana B."/>
            <person name="Ovrebo C."/>
            <person name="Racz N."/>
            <person name="Riley R."/>
            <person name="Savchenko A."/>
            <person name="Shiryaev A."/>
            <person name="Soop K."/>
            <person name="Spirin V."/>
            <person name="Szebenyi C."/>
            <person name="Tomsovsky M."/>
            <person name="Tulloss R.E."/>
            <person name="Uehling J."/>
            <person name="Grigoriev I.V."/>
            <person name="Vagvolgyi C."/>
            <person name="Papp T."/>
            <person name="Martin F.M."/>
            <person name="Miettinen O."/>
            <person name="Hibbett D.S."/>
            <person name="Nagy L.G."/>
        </authorList>
    </citation>
    <scope>NUCLEOTIDE SEQUENCE [LARGE SCALE GENOMIC DNA]</scope>
    <source>
        <strain evidence="2 3">OMC1185</strain>
    </source>
</reference>
<organism evidence="2 3">
    <name type="scientific">Heliocybe sulcata</name>
    <dbReference type="NCBI Taxonomy" id="5364"/>
    <lineage>
        <taxon>Eukaryota</taxon>
        <taxon>Fungi</taxon>
        <taxon>Dikarya</taxon>
        <taxon>Basidiomycota</taxon>
        <taxon>Agaricomycotina</taxon>
        <taxon>Agaricomycetes</taxon>
        <taxon>Gloeophyllales</taxon>
        <taxon>Gloeophyllaceae</taxon>
        <taxon>Heliocybe</taxon>
    </lineage>
</organism>